<dbReference type="GO" id="GO:0016671">
    <property type="term" value="F:oxidoreductase activity, acting on a sulfur group of donors, disulfide as acceptor"/>
    <property type="evidence" value="ECO:0007669"/>
    <property type="project" value="InterPro"/>
</dbReference>
<protein>
    <recommendedName>
        <fullName evidence="9">Gamma-interferon-inducible lysosomal thiol reductase</fullName>
    </recommendedName>
</protein>
<dbReference type="GO" id="GO:0005576">
    <property type="term" value="C:extracellular region"/>
    <property type="evidence" value="ECO:0007669"/>
    <property type="project" value="UniProtKB-SubCell"/>
</dbReference>
<evidence type="ECO:0000256" key="6">
    <source>
        <dbReference type="SAM" id="SignalP"/>
    </source>
</evidence>
<dbReference type="Proteomes" id="UP000230069">
    <property type="component" value="Unassembled WGS sequence"/>
</dbReference>
<dbReference type="AlphaFoldDB" id="A0A2G5DQM1"/>
<dbReference type="InParanoid" id="A0A2G5DQM1"/>
<evidence type="ECO:0000256" key="3">
    <source>
        <dbReference type="ARBA" id="ARBA00022525"/>
    </source>
</evidence>
<dbReference type="Pfam" id="PF03227">
    <property type="entry name" value="GILT"/>
    <property type="match status" value="1"/>
</dbReference>
<keyword evidence="8" id="KW-1185">Reference proteome</keyword>
<evidence type="ECO:0000313" key="7">
    <source>
        <dbReference type="EMBL" id="PIA45820.1"/>
    </source>
</evidence>
<comment type="similarity">
    <text evidence="2">Belongs to the GILT family.</text>
</comment>
<comment type="subcellular location">
    <subcellularLocation>
        <location evidence="1">Secreted</location>
    </subcellularLocation>
</comment>
<name>A0A2G5DQM1_AQUCA</name>
<evidence type="ECO:0000256" key="4">
    <source>
        <dbReference type="ARBA" id="ARBA00022729"/>
    </source>
</evidence>
<organism evidence="7 8">
    <name type="scientific">Aquilegia coerulea</name>
    <name type="common">Rocky mountain columbine</name>
    <dbReference type="NCBI Taxonomy" id="218851"/>
    <lineage>
        <taxon>Eukaryota</taxon>
        <taxon>Viridiplantae</taxon>
        <taxon>Streptophyta</taxon>
        <taxon>Embryophyta</taxon>
        <taxon>Tracheophyta</taxon>
        <taxon>Spermatophyta</taxon>
        <taxon>Magnoliopsida</taxon>
        <taxon>Ranunculales</taxon>
        <taxon>Ranunculaceae</taxon>
        <taxon>Thalictroideae</taxon>
        <taxon>Aquilegia</taxon>
    </lineage>
</organism>
<reference evidence="7 8" key="1">
    <citation type="submission" date="2017-09" db="EMBL/GenBank/DDBJ databases">
        <title>WGS assembly of Aquilegia coerulea Goldsmith.</title>
        <authorList>
            <person name="Hodges S."/>
            <person name="Kramer E."/>
            <person name="Nordborg M."/>
            <person name="Tomkins J."/>
            <person name="Borevitz J."/>
            <person name="Derieg N."/>
            <person name="Yan J."/>
            <person name="Mihaltcheva S."/>
            <person name="Hayes R.D."/>
            <person name="Rokhsar D."/>
        </authorList>
    </citation>
    <scope>NUCLEOTIDE SEQUENCE [LARGE SCALE GENOMIC DNA]</scope>
    <source>
        <strain evidence="8">cv. Goldsmith</strain>
    </source>
</reference>
<evidence type="ECO:0000256" key="1">
    <source>
        <dbReference type="ARBA" id="ARBA00004613"/>
    </source>
</evidence>
<dbReference type="OrthoDB" id="958254at2759"/>
<keyword evidence="5" id="KW-0325">Glycoprotein</keyword>
<dbReference type="InterPro" id="IPR004911">
    <property type="entry name" value="Interferon-induced_GILT"/>
</dbReference>
<dbReference type="PANTHER" id="PTHR13234:SF8">
    <property type="entry name" value="GAMMA-INTERFERON-INDUCIBLE LYSOSOMAL THIOL REDUCTASE"/>
    <property type="match status" value="1"/>
</dbReference>
<feature type="signal peptide" evidence="6">
    <location>
        <begin position="1"/>
        <end position="25"/>
    </location>
</feature>
<sequence>MASSRAALLLCVLLPMFAFSSFTLATSDEKVKLGLYYETLCPGCSTFMTDHLVKIFENGLINIIDLHLVPYGNAKFGGKDNKNISCQHGSDECDLNTVHACAIYAWPDVIKHFEFLHCIEDLVVKNNYRMPEWKSCFGKTGFDPTPVMDCYNGPKGLELILKYANETNSLVPPHEFVPWVVVNELQLEDNYDEFMTYVCEAYKGSTRPEACEHQLNRQVVSKVKENRICHVHQAASNTLPSTKMPSSQ</sequence>
<evidence type="ECO:0000313" key="8">
    <source>
        <dbReference type="Proteomes" id="UP000230069"/>
    </source>
</evidence>
<evidence type="ECO:0000256" key="5">
    <source>
        <dbReference type="ARBA" id="ARBA00023180"/>
    </source>
</evidence>
<dbReference type="PANTHER" id="PTHR13234">
    <property type="entry name" value="GAMMA-INTERFERON INDUCIBLE LYSOSOMAL THIOL REDUCTASE GILT"/>
    <property type="match status" value="1"/>
</dbReference>
<evidence type="ECO:0008006" key="9">
    <source>
        <dbReference type="Google" id="ProtNLM"/>
    </source>
</evidence>
<dbReference type="EMBL" id="KZ305033">
    <property type="protein sequence ID" value="PIA45820.1"/>
    <property type="molecule type" value="Genomic_DNA"/>
</dbReference>
<accession>A0A2G5DQM1</accession>
<dbReference type="STRING" id="218851.A0A2G5DQM1"/>
<gene>
    <name evidence="7" type="ORF">AQUCO_01600216v1</name>
</gene>
<proteinExistence type="inferred from homology"/>
<evidence type="ECO:0000256" key="2">
    <source>
        <dbReference type="ARBA" id="ARBA00005679"/>
    </source>
</evidence>
<keyword evidence="3" id="KW-0964">Secreted</keyword>
<feature type="chain" id="PRO_5013955761" description="Gamma-interferon-inducible lysosomal thiol reductase" evidence="6">
    <location>
        <begin position="26"/>
        <end position="248"/>
    </location>
</feature>
<keyword evidence="4 6" id="KW-0732">Signal</keyword>